<sequence>MLSEFELTLRPKIGIAEDRGQQSSLIDSDLVCHLSPN</sequence>
<reference evidence="1 2" key="1">
    <citation type="submission" date="2008-07" db="EMBL/GenBank/DDBJ databases">
        <authorList>
            <person name="Tandeau de Marsac N."/>
            <person name="Ferriera S."/>
            <person name="Johnson J."/>
            <person name="Kravitz S."/>
            <person name="Beeson K."/>
            <person name="Sutton G."/>
            <person name="Rogers Y.-H."/>
            <person name="Friedman R."/>
            <person name="Frazier M."/>
            <person name="Venter J.C."/>
        </authorList>
    </citation>
    <scope>NUCLEOTIDE SEQUENCE [LARGE SCALE GENOMIC DNA]</scope>
    <source>
        <strain evidence="1 2">PCC 7420</strain>
    </source>
</reference>
<gene>
    <name evidence="1" type="ORF">MC7420_6948</name>
</gene>
<dbReference type="AlphaFoldDB" id="B4W1R6"/>
<dbReference type="EMBL" id="DS989869">
    <property type="protein sequence ID" value="EDX71862.1"/>
    <property type="molecule type" value="Genomic_DNA"/>
</dbReference>
<evidence type="ECO:0000313" key="2">
    <source>
        <dbReference type="Proteomes" id="UP000003835"/>
    </source>
</evidence>
<proteinExistence type="predicted"/>
<name>B4W1R6_9CYAN</name>
<keyword evidence="2" id="KW-1185">Reference proteome</keyword>
<evidence type="ECO:0000313" key="1">
    <source>
        <dbReference type="EMBL" id="EDX71862.1"/>
    </source>
</evidence>
<organism evidence="1 2">
    <name type="scientific">Coleofasciculus chthonoplastes PCC 7420</name>
    <dbReference type="NCBI Taxonomy" id="118168"/>
    <lineage>
        <taxon>Bacteria</taxon>
        <taxon>Bacillati</taxon>
        <taxon>Cyanobacteriota</taxon>
        <taxon>Cyanophyceae</taxon>
        <taxon>Coleofasciculales</taxon>
        <taxon>Coleofasciculaceae</taxon>
        <taxon>Coleofasciculus</taxon>
    </lineage>
</organism>
<protein>
    <submittedName>
        <fullName evidence="1">Uncharacterized protein</fullName>
    </submittedName>
</protein>
<dbReference type="HOGENOM" id="CLU_3342502_0_0_3"/>
<accession>B4W1R6</accession>
<dbReference type="Proteomes" id="UP000003835">
    <property type="component" value="Unassembled WGS sequence"/>
</dbReference>